<dbReference type="EMBL" id="OCND01000010">
    <property type="protein sequence ID" value="SOD56567.1"/>
    <property type="molecule type" value="Genomic_DNA"/>
</dbReference>
<dbReference type="Proteomes" id="UP000219374">
    <property type="component" value="Unassembled WGS sequence"/>
</dbReference>
<name>A0A286DD31_9GAMM</name>
<evidence type="ECO:0000313" key="3">
    <source>
        <dbReference type="EMBL" id="SOD56567.1"/>
    </source>
</evidence>
<dbReference type="RefSeq" id="WP_097123189.1">
    <property type="nucleotide sequence ID" value="NZ_OCND01000010.1"/>
</dbReference>
<dbReference type="GO" id="GO:0009279">
    <property type="term" value="C:cell outer membrane"/>
    <property type="evidence" value="ECO:0007669"/>
    <property type="project" value="InterPro"/>
</dbReference>
<protein>
    <submittedName>
        <fullName evidence="3">Copper resistance protein B</fullName>
    </submittedName>
</protein>
<evidence type="ECO:0000256" key="1">
    <source>
        <dbReference type="SAM" id="MobiDB-lite"/>
    </source>
</evidence>
<feature type="region of interest" description="Disordered" evidence="1">
    <location>
        <begin position="24"/>
        <end position="98"/>
    </location>
</feature>
<proteinExistence type="predicted"/>
<feature type="compositionally biased region" description="Basic and acidic residues" evidence="1">
    <location>
        <begin position="68"/>
        <end position="87"/>
    </location>
</feature>
<evidence type="ECO:0000256" key="2">
    <source>
        <dbReference type="SAM" id="SignalP"/>
    </source>
</evidence>
<dbReference type="AlphaFoldDB" id="A0A286DD31"/>
<feature type="signal peptide" evidence="2">
    <location>
        <begin position="1"/>
        <end position="26"/>
    </location>
</feature>
<feature type="compositionally biased region" description="Basic and acidic residues" evidence="1">
    <location>
        <begin position="50"/>
        <end position="60"/>
    </location>
</feature>
<organism evidence="3 4">
    <name type="scientific">Pseudoxanthomonas wuyuanensis</name>
    <dbReference type="NCBI Taxonomy" id="1073196"/>
    <lineage>
        <taxon>Bacteria</taxon>
        <taxon>Pseudomonadati</taxon>
        <taxon>Pseudomonadota</taxon>
        <taxon>Gammaproteobacteria</taxon>
        <taxon>Lysobacterales</taxon>
        <taxon>Lysobacteraceae</taxon>
        <taxon>Pseudoxanthomonas</taxon>
    </lineage>
</organism>
<dbReference type="GO" id="GO:0005507">
    <property type="term" value="F:copper ion binding"/>
    <property type="evidence" value="ECO:0007669"/>
    <property type="project" value="InterPro"/>
</dbReference>
<feature type="chain" id="PRO_5013148866" evidence="2">
    <location>
        <begin position="27"/>
        <end position="342"/>
    </location>
</feature>
<reference evidence="3 4" key="1">
    <citation type="submission" date="2017-09" db="EMBL/GenBank/DDBJ databases">
        <authorList>
            <person name="Ehlers B."/>
            <person name="Leendertz F.H."/>
        </authorList>
    </citation>
    <scope>NUCLEOTIDE SEQUENCE [LARGE SCALE GENOMIC DNA]</scope>
    <source>
        <strain evidence="3 4">CGMCC 1.10978</strain>
    </source>
</reference>
<dbReference type="Pfam" id="PF05275">
    <property type="entry name" value="CopB"/>
    <property type="match status" value="1"/>
</dbReference>
<keyword evidence="4" id="KW-1185">Reference proteome</keyword>
<evidence type="ECO:0000313" key="4">
    <source>
        <dbReference type="Proteomes" id="UP000219374"/>
    </source>
</evidence>
<keyword evidence="2" id="KW-0732">Signal</keyword>
<dbReference type="InterPro" id="IPR007939">
    <property type="entry name" value="Cu-R_B_prcur"/>
</dbReference>
<dbReference type="OrthoDB" id="9778934at2"/>
<sequence length="342" mass="37496">MNIHHRISLTVLAVALALASNGNAHAQHDHSQHAAQSEAARPTTGAQSHAGHETKADADRTGQAVDHSTMDHSQMDHSQMDHSRHSDPSPVDHAAMGHGTPATQAPIEPIPAVTDADRAAAFPALDHHAMEHAPAINRFVLFNRLEAWDADHGTGQAWEGSAWIGSDLNRLWLRSEGEREGGRTEASDLEAMYGRSVSPWWDLLVGVKQDFRPADSQTWAAFGVQGMAPYKFELSATAYVGSGGRTAATLEAEYDLLLTNRLILQPLIEADLSFKDDPQHGVGTGLNKIEAGLRLRYEFTRRFAPYIGVVHERAFGNTADYRREEGEPARDTRVVVGVRLWF</sequence>
<accession>A0A286DD31</accession>
<dbReference type="GO" id="GO:0006878">
    <property type="term" value="P:intracellular copper ion homeostasis"/>
    <property type="evidence" value="ECO:0007669"/>
    <property type="project" value="InterPro"/>
</dbReference>
<gene>
    <name evidence="3" type="ORF">SAMN06296416_11055</name>
</gene>